<dbReference type="Gene3D" id="3.20.20.80">
    <property type="entry name" value="Glycosidases"/>
    <property type="match status" value="1"/>
</dbReference>
<dbReference type="InterPro" id="IPR017853">
    <property type="entry name" value="GH"/>
</dbReference>
<comment type="caution">
    <text evidence="4">The sequence shown here is derived from an EMBL/GenBank/DDBJ whole genome shotgun (WGS) entry which is preliminary data.</text>
</comment>
<evidence type="ECO:0000256" key="2">
    <source>
        <dbReference type="ARBA" id="ARBA00022801"/>
    </source>
</evidence>
<reference evidence="4 5" key="1">
    <citation type="journal article" date="2023" name="BMC Biotechnol.">
        <title>Vitis rotundifolia cv Carlos genome sequencing.</title>
        <authorList>
            <person name="Huff M."/>
            <person name="Hulse-Kemp A."/>
            <person name="Scheffler B."/>
            <person name="Youngblood R."/>
            <person name="Simpson S."/>
            <person name="Babiker E."/>
            <person name="Staton M."/>
        </authorList>
    </citation>
    <scope>NUCLEOTIDE SEQUENCE [LARGE SCALE GENOMIC DNA]</scope>
    <source>
        <tissue evidence="4">Leaf</tissue>
    </source>
</reference>
<keyword evidence="5" id="KW-1185">Reference proteome</keyword>
<name>A0AA39DIU3_VITRO</name>
<organism evidence="4 5">
    <name type="scientific">Vitis rotundifolia</name>
    <name type="common">Muscadine grape</name>
    <dbReference type="NCBI Taxonomy" id="103349"/>
    <lineage>
        <taxon>Eukaryota</taxon>
        <taxon>Viridiplantae</taxon>
        <taxon>Streptophyta</taxon>
        <taxon>Embryophyta</taxon>
        <taxon>Tracheophyta</taxon>
        <taxon>Spermatophyta</taxon>
        <taxon>Magnoliopsida</taxon>
        <taxon>eudicotyledons</taxon>
        <taxon>Gunneridae</taxon>
        <taxon>Pentapetalae</taxon>
        <taxon>rosids</taxon>
        <taxon>Vitales</taxon>
        <taxon>Vitaceae</taxon>
        <taxon>Viteae</taxon>
        <taxon>Vitis</taxon>
    </lineage>
</organism>
<dbReference type="AlphaFoldDB" id="A0AA39DIU3"/>
<dbReference type="Proteomes" id="UP001168098">
    <property type="component" value="Unassembled WGS sequence"/>
</dbReference>
<gene>
    <name evidence="4" type="ORF">PVL29_017723</name>
</gene>
<accession>A0AA39DIU3</accession>
<keyword evidence="2" id="KW-0378">Hydrolase</keyword>
<feature type="chain" id="PRO_5041425427" evidence="3">
    <location>
        <begin position="28"/>
        <end position="77"/>
    </location>
</feature>
<evidence type="ECO:0000256" key="1">
    <source>
        <dbReference type="ARBA" id="ARBA00010838"/>
    </source>
</evidence>
<dbReference type="EMBL" id="JARBHA010000013">
    <property type="protein sequence ID" value="KAJ9685781.1"/>
    <property type="molecule type" value="Genomic_DNA"/>
</dbReference>
<dbReference type="InterPro" id="IPR001360">
    <property type="entry name" value="Glyco_hydro_1"/>
</dbReference>
<protein>
    <submittedName>
        <fullName evidence="4">Uncharacterized protein</fullName>
    </submittedName>
</protein>
<evidence type="ECO:0000313" key="4">
    <source>
        <dbReference type="EMBL" id="KAJ9685781.1"/>
    </source>
</evidence>
<dbReference type="PROSITE" id="PS00653">
    <property type="entry name" value="GLYCOSYL_HYDROL_F1_2"/>
    <property type="match status" value="1"/>
</dbReference>
<feature type="signal peptide" evidence="3">
    <location>
        <begin position="1"/>
        <end position="27"/>
    </location>
</feature>
<dbReference type="Pfam" id="PF00232">
    <property type="entry name" value="Glyco_hydro_1"/>
    <property type="match status" value="1"/>
</dbReference>
<keyword evidence="3" id="KW-0732">Signal</keyword>
<evidence type="ECO:0000313" key="5">
    <source>
        <dbReference type="Proteomes" id="UP001168098"/>
    </source>
</evidence>
<evidence type="ECO:0000256" key="3">
    <source>
        <dbReference type="SAM" id="SignalP"/>
    </source>
</evidence>
<sequence>MATHQRSLPLGLLILVSSLAWTDPVVAASFNRSSFPPGFIFGTGSASYQYEGAANEGGRGPSIWDTFSHKYPGLSLS</sequence>
<proteinExistence type="inferred from homology"/>
<dbReference type="GO" id="GO:0005975">
    <property type="term" value="P:carbohydrate metabolic process"/>
    <property type="evidence" value="ECO:0007669"/>
    <property type="project" value="InterPro"/>
</dbReference>
<dbReference type="InterPro" id="IPR033132">
    <property type="entry name" value="GH_1_N_CS"/>
</dbReference>
<dbReference type="SUPFAM" id="SSF51445">
    <property type="entry name" value="(Trans)glycosidases"/>
    <property type="match status" value="1"/>
</dbReference>
<comment type="similarity">
    <text evidence="1">Belongs to the glycosyl hydrolase 1 family.</text>
</comment>
<dbReference type="GO" id="GO:0004553">
    <property type="term" value="F:hydrolase activity, hydrolyzing O-glycosyl compounds"/>
    <property type="evidence" value="ECO:0007669"/>
    <property type="project" value="InterPro"/>
</dbReference>